<feature type="compositionally biased region" description="Polar residues" evidence="1">
    <location>
        <begin position="235"/>
        <end position="250"/>
    </location>
</feature>
<dbReference type="AlphaFoldDB" id="A0AAU9S981"/>
<feature type="non-terminal residue" evidence="2">
    <location>
        <position position="250"/>
    </location>
</feature>
<dbReference type="EMBL" id="OU466860">
    <property type="protein sequence ID" value="CAH2059941.1"/>
    <property type="molecule type" value="Genomic_DNA"/>
</dbReference>
<evidence type="ECO:0000256" key="1">
    <source>
        <dbReference type="SAM" id="MobiDB-lite"/>
    </source>
</evidence>
<protein>
    <submittedName>
        <fullName evidence="2">Uncharacterized protein</fullName>
    </submittedName>
</protein>
<feature type="region of interest" description="Disordered" evidence="1">
    <location>
        <begin position="228"/>
        <end position="250"/>
    </location>
</feature>
<proteinExistence type="predicted"/>
<sequence>METKQHSLVELNKQMEEQKIHTDALFTDLRSKLDRKFSSFDDKFSGLETVALKYFSAGSTPIRVQESGSSQPTGLLASPEHSKPPDPPDLARSAPFTKGKGIAETPGPGEPLLPNGMSSRLTKHLALHVRQFEVKTISEAARIAILHESALACTPNRTHRVPFSPFQKSNTHQFSKVCELGTEDAELQRESLFSHISAGNTEDSLAAAVQPFIERYADLFAEPQGLSPFREGLPNLSQGRRQPSEPQTIQ</sequence>
<evidence type="ECO:0000313" key="2">
    <source>
        <dbReference type="EMBL" id="CAH2059941.1"/>
    </source>
</evidence>
<reference evidence="2 3" key="1">
    <citation type="submission" date="2022-03" db="EMBL/GenBank/DDBJ databases">
        <authorList>
            <person name="Nunn A."/>
            <person name="Chopra R."/>
            <person name="Nunn A."/>
            <person name="Contreras Garrido A."/>
        </authorList>
    </citation>
    <scope>NUCLEOTIDE SEQUENCE [LARGE SCALE GENOMIC DNA]</scope>
</reference>
<organism evidence="2 3">
    <name type="scientific">Thlaspi arvense</name>
    <name type="common">Field penny-cress</name>
    <dbReference type="NCBI Taxonomy" id="13288"/>
    <lineage>
        <taxon>Eukaryota</taxon>
        <taxon>Viridiplantae</taxon>
        <taxon>Streptophyta</taxon>
        <taxon>Embryophyta</taxon>
        <taxon>Tracheophyta</taxon>
        <taxon>Spermatophyta</taxon>
        <taxon>Magnoliopsida</taxon>
        <taxon>eudicotyledons</taxon>
        <taxon>Gunneridae</taxon>
        <taxon>Pentapetalae</taxon>
        <taxon>rosids</taxon>
        <taxon>malvids</taxon>
        <taxon>Brassicales</taxon>
        <taxon>Brassicaceae</taxon>
        <taxon>Thlaspideae</taxon>
        <taxon>Thlaspi</taxon>
    </lineage>
</organism>
<evidence type="ECO:0000313" key="3">
    <source>
        <dbReference type="Proteomes" id="UP000836841"/>
    </source>
</evidence>
<gene>
    <name evidence="2" type="ORF">TAV2_LOCUS12324</name>
</gene>
<dbReference type="Proteomes" id="UP000836841">
    <property type="component" value="Chromosome 4"/>
</dbReference>
<name>A0AAU9S981_THLAR</name>
<feature type="region of interest" description="Disordered" evidence="1">
    <location>
        <begin position="62"/>
        <end position="117"/>
    </location>
</feature>
<keyword evidence="3" id="KW-1185">Reference proteome</keyword>
<accession>A0AAU9S981</accession>